<dbReference type="Pfam" id="PF06114">
    <property type="entry name" value="Peptidase_M78"/>
    <property type="match status" value="1"/>
</dbReference>
<evidence type="ECO:0000313" key="2">
    <source>
        <dbReference type="EMBL" id="TKI65609.1"/>
    </source>
</evidence>
<dbReference type="Proteomes" id="UP000308744">
    <property type="component" value="Unassembled WGS sequence"/>
</dbReference>
<name>A0A4U2YVQ9_9BACI</name>
<organism evidence="2 3">
    <name type="scientific">Lysinibacillus mangiferihumi</name>
    <dbReference type="NCBI Taxonomy" id="1130819"/>
    <lineage>
        <taxon>Bacteria</taxon>
        <taxon>Bacillati</taxon>
        <taxon>Bacillota</taxon>
        <taxon>Bacilli</taxon>
        <taxon>Bacillales</taxon>
        <taxon>Bacillaceae</taxon>
        <taxon>Lysinibacillus</taxon>
    </lineage>
</organism>
<gene>
    <name evidence="2" type="ORF">FC756_16295</name>
</gene>
<proteinExistence type="predicted"/>
<dbReference type="EMBL" id="SZPU01000062">
    <property type="protein sequence ID" value="TKI65609.1"/>
    <property type="molecule type" value="Genomic_DNA"/>
</dbReference>
<keyword evidence="3" id="KW-1185">Reference proteome</keyword>
<comment type="caution">
    <text evidence="2">The sequence shown here is derived from an EMBL/GenBank/DDBJ whole genome shotgun (WGS) entry which is preliminary data.</text>
</comment>
<dbReference type="InterPro" id="IPR010359">
    <property type="entry name" value="IrrE_HExxH"/>
</dbReference>
<dbReference type="AlphaFoldDB" id="A0A4U2YVQ9"/>
<protein>
    <submittedName>
        <fullName evidence="2">ImmA/IrrE family metallo-endopeptidase</fullName>
    </submittedName>
</protein>
<reference evidence="2 3" key="1">
    <citation type="submission" date="2019-04" db="EMBL/GenBank/DDBJ databases">
        <title>Lysinibacillus genome sequencing.</title>
        <authorList>
            <person name="Dunlap C."/>
        </authorList>
    </citation>
    <scope>NUCLEOTIDE SEQUENCE [LARGE SCALE GENOMIC DNA]</scope>
    <source>
        <strain evidence="2 3">CCTCC AB 2010389</strain>
    </source>
</reference>
<evidence type="ECO:0000259" key="1">
    <source>
        <dbReference type="Pfam" id="PF06114"/>
    </source>
</evidence>
<evidence type="ECO:0000313" key="3">
    <source>
        <dbReference type="Proteomes" id="UP000308744"/>
    </source>
</evidence>
<accession>A0A4U2YVQ9</accession>
<dbReference type="RefSeq" id="WP_107896426.1">
    <property type="nucleotide sequence ID" value="NZ_PYWM01000020.1"/>
</dbReference>
<feature type="domain" description="IrrE N-terminal-like" evidence="1">
    <location>
        <begin position="41"/>
        <end position="143"/>
    </location>
</feature>
<sequence>MTFVYTHSEDYIRDLYTSIGVTNPEHLDMKVIASRLGFTLFLSPYDSTNIGNVIFIDSRLSKEEQWQEFGHELGHGTLHSGNQAKSPPLFREYQEWKANNFMYHACIPTFMLNKMILPSNKEKAIFLIQKTFNVEYWFAEKRLEQYFNNHLTSVSIDIQLYI</sequence>